<reference evidence="4" key="1">
    <citation type="submission" date="2014-03" db="EMBL/GenBank/DDBJ databases">
        <title>The Genome Sequence of Puccinia striiformis f. sp. tritici PST-78.</title>
        <authorList>
            <consortium name="The Broad Institute Genome Sequencing Platform"/>
            <person name="Cuomo C."/>
            <person name="Hulbert S."/>
            <person name="Chen X."/>
            <person name="Walker B."/>
            <person name="Young S.K."/>
            <person name="Zeng Q."/>
            <person name="Gargeya S."/>
            <person name="Fitzgerald M."/>
            <person name="Haas B."/>
            <person name="Abouelleil A."/>
            <person name="Alvarado L."/>
            <person name="Arachchi H.M."/>
            <person name="Berlin A.M."/>
            <person name="Chapman S.B."/>
            <person name="Goldberg J."/>
            <person name="Griggs A."/>
            <person name="Gujja S."/>
            <person name="Hansen M."/>
            <person name="Howarth C."/>
            <person name="Imamovic A."/>
            <person name="Larimer J."/>
            <person name="McCowan C."/>
            <person name="Montmayeur A."/>
            <person name="Murphy C."/>
            <person name="Neiman D."/>
            <person name="Pearson M."/>
            <person name="Priest M."/>
            <person name="Roberts A."/>
            <person name="Saif S."/>
            <person name="Shea T."/>
            <person name="Sisk P."/>
            <person name="Sykes S."/>
            <person name="Wortman J."/>
            <person name="Nusbaum C."/>
            <person name="Birren B."/>
        </authorList>
    </citation>
    <scope>NUCLEOTIDE SEQUENCE [LARGE SCALE GENOMIC DNA]</scope>
    <source>
        <strain evidence="4">race PST-78</strain>
    </source>
</reference>
<feature type="compositionally biased region" description="Basic and acidic residues" evidence="1">
    <location>
        <begin position="226"/>
        <end position="243"/>
    </location>
</feature>
<keyword evidence="4" id="KW-1185">Reference proteome</keyword>
<evidence type="ECO:0000256" key="2">
    <source>
        <dbReference type="SAM" id="Phobius"/>
    </source>
</evidence>
<organism evidence="3 4">
    <name type="scientific">Puccinia striiformis f. sp. tritici PST-78</name>
    <dbReference type="NCBI Taxonomy" id="1165861"/>
    <lineage>
        <taxon>Eukaryota</taxon>
        <taxon>Fungi</taxon>
        <taxon>Dikarya</taxon>
        <taxon>Basidiomycota</taxon>
        <taxon>Pucciniomycotina</taxon>
        <taxon>Pucciniomycetes</taxon>
        <taxon>Pucciniales</taxon>
        <taxon>Pucciniaceae</taxon>
        <taxon>Puccinia</taxon>
    </lineage>
</organism>
<keyword evidence="2" id="KW-0812">Transmembrane</keyword>
<sequence length="675" mass="76753">MFASSTVGMWPHSFLPKTPQKKWKLALDFQVYSNSRSPTPVQMRVSYRLQALVSFLGIFFFACNAMVGMEDFRQSVPLLSDRGATRQYASIRPGHVDLLDISPGSAGFSNVDTELRLGPPNQHPAAKTMLPPRLDLQFPPTYHLYETSTEPSVHHEIHIPPANLDHRGPPMLPELPNVDTELRLAPVNPNLRGTTVVPIGLAFLSPTYSEEFLRFPGAIVNEKVQSRPDYPRKLPSKTGEESSTKISSNLNPESRSHFMPIVKTSESESFPKLTDNSNILSSDQHIMSPPNYLENPVPQSTEMKAPLRDSELLSHPQTQDASIGSMAASRNVPWREASSSPLQHQSTIEKLGFSPEDLARKDNPNSNAEQSSQSESSTKKVMLHVEDHTLGQHLDQASTNDDIILKGLKFDRKSIEAENISAEDKIIRDYIYDLMKPPTGLVTLKYDEAYKVFEKFTHNVGTRVRKVRAGTEHRNKKNARRARMIQASNALWKNRDLWYTFWERRGIVDRGPRIFAEGLSTLSLVHRAFPVFLFYVDMIDTIIIPPKILSSERGSKVNLFQEAIKCFEDFTLLSAKQYGKHKAQSSKMIKNERQVNRFGKARVRNPRINQLIWDYLEFWIHHSNKKYLKTLFSGEEGKLEGKVPGFKAMFNDIFYCSIDNLNRRLSEAFKSVHPH</sequence>
<feature type="transmembrane region" description="Helical" evidence="2">
    <location>
        <begin position="51"/>
        <end position="69"/>
    </location>
</feature>
<dbReference type="AlphaFoldDB" id="A0A0L0VK30"/>
<evidence type="ECO:0000256" key="1">
    <source>
        <dbReference type="SAM" id="MobiDB-lite"/>
    </source>
</evidence>
<feature type="compositionally biased region" description="Low complexity" evidence="1">
    <location>
        <begin position="365"/>
        <end position="376"/>
    </location>
</feature>
<feature type="compositionally biased region" description="Polar residues" evidence="1">
    <location>
        <begin position="244"/>
        <end position="253"/>
    </location>
</feature>
<dbReference type="Proteomes" id="UP000054564">
    <property type="component" value="Unassembled WGS sequence"/>
</dbReference>
<feature type="compositionally biased region" description="Polar residues" evidence="1">
    <location>
        <begin position="274"/>
        <end position="285"/>
    </location>
</feature>
<comment type="caution">
    <text evidence="3">The sequence shown here is derived from an EMBL/GenBank/DDBJ whole genome shotgun (WGS) entry which is preliminary data.</text>
</comment>
<accession>A0A0L0VK30</accession>
<evidence type="ECO:0000313" key="3">
    <source>
        <dbReference type="EMBL" id="KNE99354.1"/>
    </source>
</evidence>
<name>A0A0L0VK30_9BASI</name>
<feature type="region of interest" description="Disordered" evidence="1">
    <location>
        <begin position="226"/>
        <end position="299"/>
    </location>
</feature>
<dbReference type="EMBL" id="AJIL01000047">
    <property type="protein sequence ID" value="KNE99354.1"/>
    <property type="molecule type" value="Genomic_DNA"/>
</dbReference>
<evidence type="ECO:0000313" key="4">
    <source>
        <dbReference type="Proteomes" id="UP000054564"/>
    </source>
</evidence>
<keyword evidence="2" id="KW-1133">Transmembrane helix</keyword>
<protein>
    <submittedName>
        <fullName evidence="3">Uncharacterized protein</fullName>
    </submittedName>
</protein>
<feature type="region of interest" description="Disordered" evidence="1">
    <location>
        <begin position="353"/>
        <end position="379"/>
    </location>
</feature>
<gene>
    <name evidence="3" type="ORF">PSTG_07472</name>
</gene>
<proteinExistence type="predicted"/>
<keyword evidence="2" id="KW-0472">Membrane</keyword>